<evidence type="ECO:0000313" key="3">
    <source>
        <dbReference type="EMBL" id="CAG8227670.1"/>
    </source>
</evidence>
<name>A0A9W4N139_9EURO</name>
<dbReference type="Proteomes" id="UP001152592">
    <property type="component" value="Unassembled WGS sequence"/>
</dbReference>
<accession>A0A9W4N139</accession>
<feature type="compositionally biased region" description="Pro residues" evidence="1">
    <location>
        <begin position="646"/>
        <end position="658"/>
    </location>
</feature>
<evidence type="ECO:0000256" key="1">
    <source>
        <dbReference type="SAM" id="MobiDB-lite"/>
    </source>
</evidence>
<sequence>MSYYSRERDWDDSRPVTIKRYVIPPEDERRDFMSRHEDPYAGEREMVIRRKTDRDEPVSIQRYEREVDYETPARYERYYDEREYHSYRTRYSRSMEPLERVEHPLSREQSLIHEARHSYTSPRESEYDVVRRSEADEDPYYYHRHRRVREYDDRRSRRELSPSDSVSQTSRRRDRDQDYSSDDSMVYIRKETHGYEDHPHHRRHMLEGALVGAGAAELMRSRSKKDGESSHGASRIGKTVGAGALGAVAVNAASRAREYYRSKSRHRSHSFDDNRSSHSHRHSRHSLHSQSRHSRSRSRSHSHSRAKTLLELGVGAAAVAAGVAALRSKSNAGERKGRSRTRSRSRAASRGRSEKGEKDEDRNMSERRKHMAGAGLAGAAVAGIVDKVRSHSRSRKGERSRSRSRLRQALPIVGAGLATAAATGLYEKKKGEKDEKESSHRGRHRSRSRSRAPSQSYPDPARDSAGLIEYGNDPVAGSIPAEHYYGQPGSSQPYLEGPESYGARRQTRSRSRSRGGRYSSSSGSDRDRDRGDRRRKHRSRSRDLAGAALGASGLGYAAHKFNERRKSKEREREHSHSRYNDRNEHARDPYEESYDPEPYAPYPPSPHAAPPMQDPHYYPNGPQFPPPPGDSTHNLNATPAPYNPADYPPPPGAAPPSQPYAYGAGPEQYRPRRADENVRSPSIHEVLNKVPSSRSNSQPASKSVAFNLNNTPDDGYESDDSTSTIGPHGQHDRHHHRRRSSSVPHSVHASRGDHKGSDDSDSTIDLPNRFDSQGRLLNRDPAVEKFEDLVNRFTKICPSPVREPIISLGYGQSKRDQLWLSLCLMYADTLTSLITHFVRISLLATYLYPSPSASTSLIRNVSDVLRMPPKDGSPVRQDIKVGQYHTMDATLDSYKQGSLRYFFFHGNHGVVPIPQQMTIDAHIVVFTGKGQILLETSKGPHYHFNNGVYENIDTLPAKPLVEKILKNVSVPALVLAEVPIDQMGMDFQTSDPFLYVAILVLGRSDLPPCTPCDREYLALMMQAFVPRVLISLAPAASEYLPGDARNLVIDIANRMKLIEEDHGFNTFISMYRGRYVQKPLSHQEVVELCLLHILKMPFELRLSIQSSLILY</sequence>
<feature type="domain" description="DUF3824" evidence="2">
    <location>
        <begin position="536"/>
        <end position="678"/>
    </location>
</feature>
<feature type="compositionally biased region" description="Basic and acidic residues" evidence="1">
    <location>
        <begin position="150"/>
        <end position="161"/>
    </location>
</feature>
<evidence type="ECO:0000259" key="2">
    <source>
        <dbReference type="Pfam" id="PF12868"/>
    </source>
</evidence>
<feature type="compositionally biased region" description="Basic residues" evidence="1">
    <location>
        <begin position="277"/>
        <end position="305"/>
    </location>
</feature>
<feature type="compositionally biased region" description="Basic residues" evidence="1">
    <location>
        <begin position="731"/>
        <end position="740"/>
    </location>
</feature>
<feature type="region of interest" description="Disordered" evidence="1">
    <location>
        <begin position="112"/>
        <end position="131"/>
    </location>
</feature>
<feature type="compositionally biased region" description="Low complexity" evidence="1">
    <location>
        <begin position="372"/>
        <end position="383"/>
    </location>
</feature>
<feature type="compositionally biased region" description="Pro residues" evidence="1">
    <location>
        <begin position="598"/>
        <end position="613"/>
    </location>
</feature>
<feature type="compositionally biased region" description="Low complexity" evidence="1">
    <location>
        <begin position="544"/>
        <end position="558"/>
    </location>
</feature>
<dbReference type="InterPro" id="IPR024436">
    <property type="entry name" value="DUF3824"/>
</dbReference>
<feature type="region of interest" description="Disordered" evidence="1">
    <location>
        <begin position="327"/>
        <end position="410"/>
    </location>
</feature>
<feature type="compositionally biased region" description="Basic and acidic residues" evidence="1">
    <location>
        <begin position="560"/>
        <end position="590"/>
    </location>
</feature>
<protein>
    <recommendedName>
        <fullName evidence="2">DUF3824 domain-containing protein</fullName>
    </recommendedName>
</protein>
<feature type="compositionally biased region" description="Basic residues" evidence="1">
    <location>
        <begin position="505"/>
        <end position="515"/>
    </location>
</feature>
<evidence type="ECO:0000313" key="4">
    <source>
        <dbReference type="Proteomes" id="UP001152592"/>
    </source>
</evidence>
<dbReference type="PANTHER" id="PTHR35487:SF1">
    <property type="entry name" value="DUF3824 DOMAIN-CONTAINING PROTEIN"/>
    <property type="match status" value="1"/>
</dbReference>
<feature type="region of interest" description="Disordered" evidence="1">
    <location>
        <begin position="150"/>
        <end position="187"/>
    </location>
</feature>
<proteinExistence type="predicted"/>
<dbReference type="EMBL" id="CAJVPD010000011">
    <property type="protein sequence ID" value="CAG8227670.1"/>
    <property type="molecule type" value="Genomic_DNA"/>
</dbReference>
<feature type="compositionally biased region" description="Basic and acidic residues" evidence="1">
    <location>
        <begin position="426"/>
        <end position="440"/>
    </location>
</feature>
<feature type="compositionally biased region" description="Basic residues" evidence="1">
    <location>
        <begin position="337"/>
        <end position="349"/>
    </location>
</feature>
<reference evidence="3" key="1">
    <citation type="submission" date="2021-07" db="EMBL/GenBank/DDBJ databases">
        <authorList>
            <person name="Branca A.L. A."/>
        </authorList>
    </citation>
    <scope>NUCLEOTIDE SEQUENCE</scope>
</reference>
<feature type="compositionally biased region" description="Basic residues" evidence="1">
    <location>
        <begin position="441"/>
        <end position="450"/>
    </location>
</feature>
<feature type="region of interest" description="Disordered" evidence="1">
    <location>
        <begin position="259"/>
        <end position="305"/>
    </location>
</feature>
<feature type="compositionally biased region" description="Basic and acidic residues" evidence="1">
    <location>
        <begin position="351"/>
        <end position="366"/>
    </location>
</feature>
<feature type="compositionally biased region" description="Basic and acidic residues" evidence="1">
    <location>
        <begin position="669"/>
        <end position="678"/>
    </location>
</feature>
<dbReference type="OrthoDB" id="64867at2759"/>
<gene>
    <name evidence="3" type="ORF">PSALAMII_LOCUS209</name>
</gene>
<feature type="compositionally biased region" description="Polar residues" evidence="1">
    <location>
        <begin position="690"/>
        <end position="712"/>
    </location>
</feature>
<dbReference type="Pfam" id="PF12868">
    <property type="entry name" value="DUF3824"/>
    <property type="match status" value="1"/>
</dbReference>
<comment type="caution">
    <text evidence="3">The sequence shown here is derived from an EMBL/GenBank/DDBJ whole genome shotgun (WGS) entry which is preliminary data.</text>
</comment>
<dbReference type="PANTHER" id="PTHR35487">
    <property type="entry name" value="DUF3824 DOMAIN-CONTAINING PROTEIN"/>
    <property type="match status" value="1"/>
</dbReference>
<feature type="region of interest" description="Disordered" evidence="1">
    <location>
        <begin position="424"/>
        <end position="774"/>
    </location>
</feature>
<organism evidence="3 4">
    <name type="scientific">Penicillium salamii</name>
    <dbReference type="NCBI Taxonomy" id="1612424"/>
    <lineage>
        <taxon>Eukaryota</taxon>
        <taxon>Fungi</taxon>
        <taxon>Dikarya</taxon>
        <taxon>Ascomycota</taxon>
        <taxon>Pezizomycotina</taxon>
        <taxon>Eurotiomycetes</taxon>
        <taxon>Eurotiomycetidae</taxon>
        <taxon>Eurotiales</taxon>
        <taxon>Aspergillaceae</taxon>
        <taxon>Penicillium</taxon>
    </lineage>
</organism>
<dbReference type="AlphaFoldDB" id="A0A9W4N139"/>